<feature type="transmembrane region" description="Helical" evidence="1">
    <location>
        <begin position="74"/>
        <end position="92"/>
    </location>
</feature>
<evidence type="ECO:0000256" key="1">
    <source>
        <dbReference type="SAM" id="Phobius"/>
    </source>
</evidence>
<organism evidence="2">
    <name type="scientific">Entomophthora virgavirus A</name>
    <dbReference type="NCBI Taxonomy" id="2592730"/>
    <lineage>
        <taxon>Viruses</taxon>
        <taxon>Riboviria</taxon>
        <taxon>Orthornavirae</taxon>
        <taxon>Kitrinoviricota</taxon>
        <taxon>Alsuviricetes</taxon>
        <taxon>Martellivirales</taxon>
        <taxon>Virgaviridae</taxon>
    </lineage>
</organism>
<reference evidence="2" key="1">
    <citation type="submission" date="2018-11" db="EMBL/GenBank/DDBJ databases">
        <authorList>
            <person name="Jo Y."/>
            <person name="Cho W.K."/>
        </authorList>
    </citation>
    <scope>NUCLEOTIDE SEQUENCE</scope>
    <source>
        <strain evidence="2">Won</strain>
    </source>
</reference>
<proteinExistence type="predicted"/>
<evidence type="ECO:0000313" key="2">
    <source>
        <dbReference type="EMBL" id="QED42958.1"/>
    </source>
</evidence>
<feature type="transmembrane region" description="Helical" evidence="1">
    <location>
        <begin position="165"/>
        <end position="190"/>
    </location>
</feature>
<protein>
    <submittedName>
        <fullName evidence="2">Uncharacterized protein</fullName>
    </submittedName>
</protein>
<sequence length="195" mass="21351">MSTTVSQNNASPTVTNDTPVATQVLENKSTQNVTASTATVKPKAFNAFGIQVIKGSITDEMDVFEATKMAYSNLVFKPLAVACMLWSFFYYYTSITGNVSANPYKLALTNIAAAGVNASYPMQALSSFGSGLFTFLHSYQIIVSKVLACGFPYLAKPSDYNFKYFLFLISFMLLADLDDWAILLASHLFLSVCRL</sequence>
<dbReference type="EMBL" id="MK231110">
    <property type="protein sequence ID" value="QED42958.1"/>
    <property type="molecule type" value="Genomic_RNA"/>
</dbReference>
<keyword evidence="1" id="KW-0472">Membrane</keyword>
<keyword evidence="1" id="KW-0812">Transmembrane</keyword>
<gene>
    <name evidence="2" type="primary">ORF3</name>
</gene>
<accession>A0A7G3KFX8</accession>
<feature type="transmembrane region" description="Helical" evidence="1">
    <location>
        <begin position="132"/>
        <end position="153"/>
    </location>
</feature>
<name>A0A7G3KFX8_9VIRU</name>
<keyword evidence="1" id="KW-1133">Transmembrane helix</keyword>